<comment type="caution">
    <text evidence="6">The sequence shown here is derived from an EMBL/GenBank/DDBJ whole genome shotgun (WGS) entry which is preliminary data.</text>
</comment>
<evidence type="ECO:0000256" key="1">
    <source>
        <dbReference type="ARBA" id="ARBA00001946"/>
    </source>
</evidence>
<accession>A0ABD0YGW7</accession>
<keyword evidence="2" id="KW-0808">Transferase</keyword>
<evidence type="ECO:0000256" key="2">
    <source>
        <dbReference type="ARBA" id="ARBA00022679"/>
    </source>
</evidence>
<evidence type="ECO:0000256" key="4">
    <source>
        <dbReference type="ARBA" id="ARBA00022842"/>
    </source>
</evidence>
<keyword evidence="3" id="KW-0479">Metal-binding</keyword>
<dbReference type="SUPFAM" id="SSF48576">
    <property type="entry name" value="Terpenoid synthases"/>
    <property type="match status" value="1"/>
</dbReference>
<reference evidence="6 7" key="1">
    <citation type="submission" date="2024-07" db="EMBL/GenBank/DDBJ databases">
        <title>Chromosome-level genome assembly of the water stick insect Ranatra chinensis (Heteroptera: Nepidae).</title>
        <authorList>
            <person name="Liu X."/>
        </authorList>
    </citation>
    <scope>NUCLEOTIDE SEQUENCE [LARGE SCALE GENOMIC DNA]</scope>
    <source>
        <strain evidence="6">Cailab_2021Rc</strain>
        <tissue evidence="6">Muscle</tissue>
    </source>
</reference>
<dbReference type="Pfam" id="PF00348">
    <property type="entry name" value="polyprenyl_synt"/>
    <property type="match status" value="1"/>
</dbReference>
<dbReference type="Proteomes" id="UP001558652">
    <property type="component" value="Unassembled WGS sequence"/>
</dbReference>
<dbReference type="PANTHER" id="PTHR11525:SF0">
    <property type="entry name" value="FARNESYL PYROPHOSPHATE SYNTHASE"/>
    <property type="match status" value="1"/>
</dbReference>
<dbReference type="Gene3D" id="1.10.600.10">
    <property type="entry name" value="Farnesyl Diphosphate Synthase"/>
    <property type="match status" value="1"/>
</dbReference>
<keyword evidence="7" id="KW-1185">Reference proteome</keyword>
<keyword evidence="4" id="KW-0460">Magnesium</keyword>
<evidence type="ECO:0000313" key="6">
    <source>
        <dbReference type="EMBL" id="KAL1129874.1"/>
    </source>
</evidence>
<name>A0ABD0YGW7_9HEMI</name>
<proteinExistence type="predicted"/>
<comment type="pathway">
    <text evidence="5">Pheromone biosynthesis.</text>
</comment>
<dbReference type="GO" id="GO:0042811">
    <property type="term" value="P:pheromone biosynthetic process"/>
    <property type="evidence" value="ECO:0007669"/>
    <property type="project" value="UniProtKB-ARBA"/>
</dbReference>
<dbReference type="GO" id="GO:0016740">
    <property type="term" value="F:transferase activity"/>
    <property type="evidence" value="ECO:0007669"/>
    <property type="project" value="UniProtKB-KW"/>
</dbReference>
<dbReference type="GO" id="GO:0046872">
    <property type="term" value="F:metal ion binding"/>
    <property type="evidence" value="ECO:0007669"/>
    <property type="project" value="UniProtKB-KW"/>
</dbReference>
<dbReference type="InterPro" id="IPR008949">
    <property type="entry name" value="Isoprenoid_synthase_dom_sf"/>
</dbReference>
<gene>
    <name evidence="6" type="ORF">AAG570_012818</name>
</gene>
<dbReference type="InterPro" id="IPR000092">
    <property type="entry name" value="Polyprenyl_synt"/>
</dbReference>
<dbReference type="AlphaFoldDB" id="A0ABD0YGW7"/>
<evidence type="ECO:0000256" key="3">
    <source>
        <dbReference type="ARBA" id="ARBA00022723"/>
    </source>
</evidence>
<dbReference type="PANTHER" id="PTHR11525">
    <property type="entry name" value="FARNESYL-PYROPHOSPHATE SYNTHETASE"/>
    <property type="match status" value="1"/>
</dbReference>
<organism evidence="6 7">
    <name type="scientific">Ranatra chinensis</name>
    <dbReference type="NCBI Taxonomy" id="642074"/>
    <lineage>
        <taxon>Eukaryota</taxon>
        <taxon>Metazoa</taxon>
        <taxon>Ecdysozoa</taxon>
        <taxon>Arthropoda</taxon>
        <taxon>Hexapoda</taxon>
        <taxon>Insecta</taxon>
        <taxon>Pterygota</taxon>
        <taxon>Neoptera</taxon>
        <taxon>Paraneoptera</taxon>
        <taxon>Hemiptera</taxon>
        <taxon>Heteroptera</taxon>
        <taxon>Panheteroptera</taxon>
        <taxon>Nepomorpha</taxon>
        <taxon>Nepidae</taxon>
        <taxon>Ranatrinae</taxon>
        <taxon>Ranatra</taxon>
    </lineage>
</organism>
<dbReference type="EMBL" id="JBFDAA010000008">
    <property type="protein sequence ID" value="KAL1129874.1"/>
    <property type="molecule type" value="Genomic_DNA"/>
</dbReference>
<sequence length="157" mass="18100">MGQILEYETRSDPTLSLFTMERYSAITKYSISQIHFQLPVLLAMILKDFLDCYGSSENSLKPSTGIEEGKCTWMSVVALQRVSDTQKKIFIDCYGKKDEKKVASVMEIYRLVGVTSTYKRFQEMNNELLLTQIQQVSRGLPHKLFLRFLNNPNRSTP</sequence>
<evidence type="ECO:0000256" key="5">
    <source>
        <dbReference type="ARBA" id="ARBA00033740"/>
    </source>
</evidence>
<comment type="cofactor">
    <cofactor evidence="1">
        <name>Mg(2+)</name>
        <dbReference type="ChEBI" id="CHEBI:18420"/>
    </cofactor>
</comment>
<protein>
    <submittedName>
        <fullName evidence="6">Uncharacterized protein</fullName>
    </submittedName>
</protein>
<evidence type="ECO:0000313" key="7">
    <source>
        <dbReference type="Proteomes" id="UP001558652"/>
    </source>
</evidence>
<dbReference type="InterPro" id="IPR039702">
    <property type="entry name" value="FPS1-like"/>
</dbReference>
<dbReference type="GO" id="GO:0006720">
    <property type="term" value="P:isoprenoid metabolic process"/>
    <property type="evidence" value="ECO:0007669"/>
    <property type="project" value="UniProtKB-ARBA"/>
</dbReference>